<dbReference type="EMBL" id="MHQY01000038">
    <property type="protein sequence ID" value="OHA12869.1"/>
    <property type="molecule type" value="Genomic_DNA"/>
</dbReference>
<keyword evidence="1" id="KW-0813">Transport</keyword>
<evidence type="ECO:0000256" key="6">
    <source>
        <dbReference type="PROSITE-ProRule" id="PRU00433"/>
    </source>
</evidence>
<gene>
    <name evidence="8" type="ORF">A3G49_03725</name>
</gene>
<dbReference type="PRINTS" id="PR00605">
    <property type="entry name" value="CYTCHROMECIC"/>
</dbReference>
<evidence type="ECO:0000259" key="7">
    <source>
        <dbReference type="PROSITE" id="PS51007"/>
    </source>
</evidence>
<dbReference type="GO" id="GO:0020037">
    <property type="term" value="F:heme binding"/>
    <property type="evidence" value="ECO:0007669"/>
    <property type="project" value="InterPro"/>
</dbReference>
<evidence type="ECO:0000256" key="2">
    <source>
        <dbReference type="ARBA" id="ARBA00022617"/>
    </source>
</evidence>
<keyword evidence="2 6" id="KW-0349">Heme</keyword>
<dbReference type="GO" id="GO:0005506">
    <property type="term" value="F:iron ion binding"/>
    <property type="evidence" value="ECO:0007669"/>
    <property type="project" value="InterPro"/>
</dbReference>
<dbReference type="Gene3D" id="1.10.760.10">
    <property type="entry name" value="Cytochrome c-like domain"/>
    <property type="match status" value="1"/>
</dbReference>
<dbReference type="InterPro" id="IPR008168">
    <property type="entry name" value="Cyt_C_IC"/>
</dbReference>
<evidence type="ECO:0000256" key="4">
    <source>
        <dbReference type="ARBA" id="ARBA00022982"/>
    </source>
</evidence>
<accession>A0A1G2LPR1</accession>
<dbReference type="GO" id="GO:0009055">
    <property type="term" value="F:electron transfer activity"/>
    <property type="evidence" value="ECO:0007669"/>
    <property type="project" value="InterPro"/>
</dbReference>
<keyword evidence="4" id="KW-0249">Electron transport</keyword>
<dbReference type="Proteomes" id="UP000177171">
    <property type="component" value="Unassembled WGS sequence"/>
</dbReference>
<dbReference type="SUPFAM" id="SSF46626">
    <property type="entry name" value="Cytochrome c"/>
    <property type="match status" value="1"/>
</dbReference>
<evidence type="ECO:0000256" key="5">
    <source>
        <dbReference type="ARBA" id="ARBA00023004"/>
    </source>
</evidence>
<dbReference type="Pfam" id="PF13442">
    <property type="entry name" value="Cytochrome_CBB3"/>
    <property type="match status" value="1"/>
</dbReference>
<dbReference type="InterPro" id="IPR009056">
    <property type="entry name" value="Cyt_c-like_dom"/>
</dbReference>
<dbReference type="InterPro" id="IPR036909">
    <property type="entry name" value="Cyt_c-like_dom_sf"/>
</dbReference>
<comment type="caution">
    <text evidence="8">The sequence shown here is derived from an EMBL/GenBank/DDBJ whole genome shotgun (WGS) entry which is preliminary data.</text>
</comment>
<dbReference type="AlphaFoldDB" id="A0A1G2LPR1"/>
<evidence type="ECO:0000313" key="8">
    <source>
        <dbReference type="EMBL" id="OHA12869.1"/>
    </source>
</evidence>
<evidence type="ECO:0000313" key="9">
    <source>
        <dbReference type="Proteomes" id="UP000177171"/>
    </source>
</evidence>
<keyword evidence="3 6" id="KW-0479">Metal-binding</keyword>
<feature type="domain" description="Cytochrome c" evidence="7">
    <location>
        <begin position="1"/>
        <end position="97"/>
    </location>
</feature>
<name>A0A1G2LPR1_9BACT</name>
<reference evidence="8 9" key="1">
    <citation type="journal article" date="2016" name="Nat. Commun.">
        <title>Thousands of microbial genomes shed light on interconnected biogeochemical processes in an aquifer system.</title>
        <authorList>
            <person name="Anantharaman K."/>
            <person name="Brown C.T."/>
            <person name="Hug L.A."/>
            <person name="Sharon I."/>
            <person name="Castelle C.J."/>
            <person name="Probst A.J."/>
            <person name="Thomas B.C."/>
            <person name="Singh A."/>
            <person name="Wilkins M.J."/>
            <person name="Karaoz U."/>
            <person name="Brodie E.L."/>
            <person name="Williams K.H."/>
            <person name="Hubbard S.S."/>
            <person name="Banfield J.F."/>
        </authorList>
    </citation>
    <scope>NUCLEOTIDE SEQUENCE [LARGE SCALE GENOMIC DNA]</scope>
</reference>
<proteinExistence type="predicted"/>
<organism evidence="8 9">
    <name type="scientific">Candidatus Sungbacteria bacterium RIFCSPLOWO2_12_FULL_41_11</name>
    <dbReference type="NCBI Taxonomy" id="1802286"/>
    <lineage>
        <taxon>Bacteria</taxon>
        <taxon>Candidatus Sungiibacteriota</taxon>
    </lineage>
</organism>
<dbReference type="PROSITE" id="PS51007">
    <property type="entry name" value="CYTC"/>
    <property type="match status" value="1"/>
</dbReference>
<sequence length="99" mass="10850">MLFLFSSAASVTYADNSLYQAKCASCHSGDGTGNKKLGMLTGGDLSRLDLTKTDTSKKTDDELKNIVLNGKNKMPSFKGKLSEEEITRLVKFLRALQKK</sequence>
<evidence type="ECO:0000256" key="3">
    <source>
        <dbReference type="ARBA" id="ARBA00022723"/>
    </source>
</evidence>
<keyword evidence="5 6" id="KW-0408">Iron</keyword>
<protein>
    <recommendedName>
        <fullName evidence="7">Cytochrome c domain-containing protein</fullName>
    </recommendedName>
</protein>
<evidence type="ECO:0000256" key="1">
    <source>
        <dbReference type="ARBA" id="ARBA00022448"/>
    </source>
</evidence>